<dbReference type="Proteomes" id="UP000815677">
    <property type="component" value="Unassembled WGS sequence"/>
</dbReference>
<proteinExistence type="predicted"/>
<dbReference type="SUPFAM" id="SSF81383">
    <property type="entry name" value="F-box domain"/>
    <property type="match status" value="1"/>
</dbReference>
<evidence type="ECO:0000256" key="1">
    <source>
        <dbReference type="SAM" id="MobiDB-lite"/>
    </source>
</evidence>
<dbReference type="InterPro" id="IPR001810">
    <property type="entry name" value="F-box_dom"/>
</dbReference>
<dbReference type="EMBL" id="DF848626">
    <property type="protein sequence ID" value="GAT54354.1"/>
    <property type="molecule type" value="Genomic_DNA"/>
</dbReference>
<organism evidence="3 4">
    <name type="scientific">Mycena chlorophos</name>
    <name type="common">Agaric fungus</name>
    <name type="synonym">Agaricus chlorophos</name>
    <dbReference type="NCBI Taxonomy" id="658473"/>
    <lineage>
        <taxon>Eukaryota</taxon>
        <taxon>Fungi</taxon>
        <taxon>Dikarya</taxon>
        <taxon>Basidiomycota</taxon>
        <taxon>Agaricomycotina</taxon>
        <taxon>Agaricomycetes</taxon>
        <taxon>Agaricomycetidae</taxon>
        <taxon>Agaricales</taxon>
        <taxon>Marasmiineae</taxon>
        <taxon>Mycenaceae</taxon>
        <taxon>Mycena</taxon>
    </lineage>
</organism>
<feature type="region of interest" description="Disordered" evidence="1">
    <location>
        <begin position="477"/>
        <end position="518"/>
    </location>
</feature>
<feature type="region of interest" description="Disordered" evidence="1">
    <location>
        <begin position="96"/>
        <end position="118"/>
    </location>
</feature>
<name>A0ABQ0LUM8_MYCCL</name>
<dbReference type="InterPro" id="IPR036047">
    <property type="entry name" value="F-box-like_dom_sf"/>
</dbReference>
<evidence type="ECO:0000313" key="4">
    <source>
        <dbReference type="Proteomes" id="UP000815677"/>
    </source>
</evidence>
<protein>
    <recommendedName>
        <fullName evidence="2">F-box domain-containing protein</fullName>
    </recommendedName>
</protein>
<feature type="domain" description="F-box" evidence="2">
    <location>
        <begin position="243"/>
        <end position="299"/>
    </location>
</feature>
<keyword evidence="4" id="KW-1185">Reference proteome</keyword>
<gene>
    <name evidence="3" type="ORF">MCHLO_11218</name>
</gene>
<sequence length="518" mass="57564">MGERRETAAIPQRHVVDAIREDGKRRGAVRAGARRGWVVDSSDCHRTATTNTNADPVWTLVPSLPAGTVAVHGTTLWLYNANQLFCRSLRSTDQTRDRKKAEAMQGQTPTLDGGPLRNRTNLVIKSKLDPQTTAASAKPCGCAHCQPLALQPIPVVSLAEYRARLRRNDFAPCDADKLSGLQAQLDELQIAILQLRSQRSHSPARVRCCATPIPQSTQSARLKDLVRTHNSTQAALESLPSLAAPIRKLPPEVLLRVFSLLIPTTVEYARPWDAPIILSAVCAHWRGLILRESGFWTSIDLSSHPSRVSHALQHSNDRLLAVIYCNREEESPDLTLLESLLPRVKSLTLDRDVDDTGEIQLDSGKLPHLRGLAITSGSFDYLQQYLRQWTRLTFLDLRDIPVLSVDICDILTDLTSLLHFQVPAPLGIQVPGFPLPLRTFVFGTFGFLRLSISQALALKPFLETTRIFKQVRTTNHHHVQPHMGVNGANRPPGTGTDRAYRLERQPGSSIRRNGPLLR</sequence>
<accession>A0ABQ0LUM8</accession>
<evidence type="ECO:0000313" key="3">
    <source>
        <dbReference type="EMBL" id="GAT54354.1"/>
    </source>
</evidence>
<dbReference type="Gene3D" id="1.20.1280.50">
    <property type="match status" value="1"/>
</dbReference>
<reference evidence="3" key="1">
    <citation type="submission" date="2014-09" db="EMBL/GenBank/DDBJ databases">
        <title>Genome sequence of the luminous mushroom Mycena chlorophos for searching fungal bioluminescence genes.</title>
        <authorList>
            <person name="Tanaka Y."/>
            <person name="Kasuga D."/>
            <person name="Oba Y."/>
            <person name="Hase S."/>
            <person name="Sato K."/>
            <person name="Oba Y."/>
            <person name="Sakakibara Y."/>
        </authorList>
    </citation>
    <scope>NUCLEOTIDE SEQUENCE</scope>
</reference>
<evidence type="ECO:0000259" key="2">
    <source>
        <dbReference type="PROSITE" id="PS50181"/>
    </source>
</evidence>
<dbReference type="PROSITE" id="PS50181">
    <property type="entry name" value="FBOX"/>
    <property type="match status" value="1"/>
</dbReference>